<evidence type="ECO:0000313" key="1">
    <source>
        <dbReference type="EMBL" id="MFC4311605.1"/>
    </source>
</evidence>
<protein>
    <recommendedName>
        <fullName evidence="3">Transposase</fullName>
    </recommendedName>
</protein>
<evidence type="ECO:0008006" key="3">
    <source>
        <dbReference type="Google" id="ProtNLM"/>
    </source>
</evidence>
<proteinExistence type="predicted"/>
<comment type="caution">
    <text evidence="1">The sequence shown here is derived from an EMBL/GenBank/DDBJ whole genome shotgun (WGS) entry which is preliminary data.</text>
</comment>
<evidence type="ECO:0000313" key="2">
    <source>
        <dbReference type="Proteomes" id="UP001595904"/>
    </source>
</evidence>
<dbReference type="RefSeq" id="WP_380600288.1">
    <property type="nucleotide sequence ID" value="NZ_JBHSDU010000004.1"/>
</dbReference>
<organism evidence="1 2">
    <name type="scientific">Steroidobacter flavus</name>
    <dbReference type="NCBI Taxonomy" id="1842136"/>
    <lineage>
        <taxon>Bacteria</taxon>
        <taxon>Pseudomonadati</taxon>
        <taxon>Pseudomonadota</taxon>
        <taxon>Gammaproteobacteria</taxon>
        <taxon>Steroidobacterales</taxon>
        <taxon>Steroidobacteraceae</taxon>
        <taxon>Steroidobacter</taxon>
    </lineage>
</organism>
<accession>A0ABV8SWX1</accession>
<gene>
    <name evidence="1" type="ORF">ACFPN2_21075</name>
</gene>
<keyword evidence="2" id="KW-1185">Reference proteome</keyword>
<dbReference type="NCBIfam" id="NF047593">
    <property type="entry name" value="IS66_ISAeme5_TnpA"/>
    <property type="match status" value="1"/>
</dbReference>
<dbReference type="EMBL" id="JBHSDU010000004">
    <property type="protein sequence ID" value="MFC4311605.1"/>
    <property type="molecule type" value="Genomic_DNA"/>
</dbReference>
<dbReference type="Proteomes" id="UP001595904">
    <property type="component" value="Unassembled WGS sequence"/>
</dbReference>
<name>A0ABV8SWX1_9GAMM</name>
<sequence length="120" mass="13591">MSKQEAREQRINEWLEHLRRCEASGGSVVAYAKEHNLRAWALYQWRSRLVREGLWPDKARKATRDAQGQVAPAPFARVTVTSPMPAYVMHLKLGNGRRAEIEVARLDSLVQLIGALEAQA</sequence>
<reference evidence="2" key="1">
    <citation type="journal article" date="2019" name="Int. J. Syst. Evol. Microbiol.">
        <title>The Global Catalogue of Microorganisms (GCM) 10K type strain sequencing project: providing services to taxonomists for standard genome sequencing and annotation.</title>
        <authorList>
            <consortium name="The Broad Institute Genomics Platform"/>
            <consortium name="The Broad Institute Genome Sequencing Center for Infectious Disease"/>
            <person name="Wu L."/>
            <person name="Ma J."/>
        </authorList>
    </citation>
    <scope>NUCLEOTIDE SEQUENCE [LARGE SCALE GENOMIC DNA]</scope>
    <source>
        <strain evidence="2">CGMCC 1.10759</strain>
    </source>
</reference>